<keyword evidence="2" id="KW-0964">Secreted</keyword>
<evidence type="ECO:0000313" key="7">
    <source>
        <dbReference type="Proteomes" id="UP000694844"/>
    </source>
</evidence>
<feature type="chain" id="PRO_5034621856" evidence="5">
    <location>
        <begin position="19"/>
        <end position="599"/>
    </location>
</feature>
<keyword evidence="4" id="KW-0175">Coiled coil</keyword>
<name>A0A8B8AZ96_CRAVI</name>
<accession>A0A8B8AZ96</accession>
<keyword evidence="7" id="KW-1185">Reference proteome</keyword>
<dbReference type="SMART" id="SM00110">
    <property type="entry name" value="C1Q"/>
    <property type="match status" value="1"/>
</dbReference>
<dbReference type="Pfam" id="PF00386">
    <property type="entry name" value="C1q"/>
    <property type="match status" value="3"/>
</dbReference>
<dbReference type="Proteomes" id="UP000694844">
    <property type="component" value="Chromosome 8"/>
</dbReference>
<sequence>MKRKFLLFFYVVVRAISAELVAERSLQIGNTYANLSTVLQEILNRESILQLSMTQRILKLTADSKRKDALFSKMFQSINTEIQTLKADNQKQREEISNLNQRIRELQTSQKERETKLLSHLEDYQTFSLTINETLQIIEENQSAGYIKLMDVRNKSGMLINNLKDDVNGLEKEFTDFKKDLLQLQAKQSDGDNAVNETLADIWQNLIAYDNQLRDKIIRLPPEIPGNYAFYSELSTSISNGYVVFKNCKTNEGSAYDEMTGIFTCKYSGTYAFSWTIATSGHRYTEAELLVNDEVIGSSGTDSRPSRDTADSSTGFVACNLGVGDKVRIRVNGTADGNYSTFSGWRLPDGKSSLYARAMSQLNRVSTYSRGYPFQSVINNGNHYDSYKAIYTCPEDGLYAFAFTVEASNGRSFNAHLYESGSRLGSWVFPDAASGDYVDTSSTLQIHSLSKGDTISVYGYGVIEHLHSTFAVWRIGNTSSDTPAFMRYTDVDTSSKPLRYNKEVLDTSNSFNNTHFLAPKDGVYLFFWNMEASNRRLESFLQVNDQTVGRTIGDGRTAGMDSSSNLVIVRLHKNDNVKVMHDGEADGHQTMISGYLLFP</sequence>
<dbReference type="InterPro" id="IPR001073">
    <property type="entry name" value="C1q_dom"/>
</dbReference>
<organism evidence="7 8">
    <name type="scientific">Crassostrea virginica</name>
    <name type="common">Eastern oyster</name>
    <dbReference type="NCBI Taxonomy" id="6565"/>
    <lineage>
        <taxon>Eukaryota</taxon>
        <taxon>Metazoa</taxon>
        <taxon>Spiralia</taxon>
        <taxon>Lophotrochozoa</taxon>
        <taxon>Mollusca</taxon>
        <taxon>Bivalvia</taxon>
        <taxon>Autobranchia</taxon>
        <taxon>Pteriomorphia</taxon>
        <taxon>Ostreida</taxon>
        <taxon>Ostreoidea</taxon>
        <taxon>Ostreidae</taxon>
        <taxon>Crassostrea</taxon>
    </lineage>
</organism>
<feature type="coiled-coil region" evidence="4">
    <location>
        <begin position="75"/>
        <end position="116"/>
    </location>
</feature>
<dbReference type="PANTHER" id="PTHR22923">
    <property type="entry name" value="CEREBELLIN-RELATED"/>
    <property type="match status" value="1"/>
</dbReference>
<dbReference type="PRINTS" id="PR00007">
    <property type="entry name" value="COMPLEMNTC1Q"/>
</dbReference>
<gene>
    <name evidence="8" type="primary">LOC111106205</name>
</gene>
<evidence type="ECO:0000256" key="4">
    <source>
        <dbReference type="SAM" id="Coils"/>
    </source>
</evidence>
<dbReference type="RefSeq" id="XP_022296482.1">
    <property type="nucleotide sequence ID" value="XM_022440774.1"/>
</dbReference>
<dbReference type="Gene3D" id="2.60.120.40">
    <property type="match status" value="3"/>
</dbReference>
<dbReference type="InterPro" id="IPR050822">
    <property type="entry name" value="Cerebellin_Synaptic_Org"/>
</dbReference>
<comment type="subcellular location">
    <subcellularLocation>
        <location evidence="1">Secreted</location>
    </subcellularLocation>
</comment>
<feature type="domain" description="C1q" evidence="6">
    <location>
        <begin position="220"/>
        <end position="361"/>
    </location>
</feature>
<dbReference type="PROSITE" id="PS50871">
    <property type="entry name" value="C1Q"/>
    <property type="match status" value="1"/>
</dbReference>
<protein>
    <submittedName>
        <fullName evidence="8">Uncharacterized protein LOC111106205</fullName>
    </submittedName>
</protein>
<proteinExistence type="predicted"/>
<evidence type="ECO:0000259" key="6">
    <source>
        <dbReference type="PROSITE" id="PS50871"/>
    </source>
</evidence>
<dbReference type="InterPro" id="IPR008983">
    <property type="entry name" value="Tumour_necrosis_fac-like_dom"/>
</dbReference>
<keyword evidence="3 5" id="KW-0732">Signal</keyword>
<dbReference type="PANTHER" id="PTHR22923:SF116">
    <property type="entry name" value="C1Q DOMAIN-CONTAINING PROTEIN"/>
    <property type="match status" value="1"/>
</dbReference>
<evidence type="ECO:0000256" key="5">
    <source>
        <dbReference type="SAM" id="SignalP"/>
    </source>
</evidence>
<dbReference type="GeneID" id="111106205"/>
<dbReference type="SUPFAM" id="SSF49842">
    <property type="entry name" value="TNF-like"/>
    <property type="match status" value="3"/>
</dbReference>
<evidence type="ECO:0000256" key="1">
    <source>
        <dbReference type="ARBA" id="ARBA00004613"/>
    </source>
</evidence>
<reference evidence="8" key="1">
    <citation type="submission" date="2025-08" db="UniProtKB">
        <authorList>
            <consortium name="RefSeq"/>
        </authorList>
    </citation>
    <scope>IDENTIFICATION</scope>
    <source>
        <tissue evidence="8">Whole sample</tissue>
    </source>
</reference>
<dbReference type="AlphaFoldDB" id="A0A8B8AZ96"/>
<dbReference type="KEGG" id="cvn:111106205"/>
<evidence type="ECO:0000313" key="8">
    <source>
        <dbReference type="RefSeq" id="XP_022296482.1"/>
    </source>
</evidence>
<evidence type="ECO:0000256" key="3">
    <source>
        <dbReference type="ARBA" id="ARBA00022729"/>
    </source>
</evidence>
<evidence type="ECO:0000256" key="2">
    <source>
        <dbReference type="ARBA" id="ARBA00022525"/>
    </source>
</evidence>
<dbReference type="GO" id="GO:0005576">
    <property type="term" value="C:extracellular region"/>
    <property type="evidence" value="ECO:0007669"/>
    <property type="project" value="UniProtKB-SubCell"/>
</dbReference>
<feature type="signal peptide" evidence="5">
    <location>
        <begin position="1"/>
        <end position="18"/>
    </location>
</feature>
<dbReference type="OrthoDB" id="8044756at2759"/>
<feature type="coiled-coil region" evidence="4">
    <location>
        <begin position="160"/>
        <end position="187"/>
    </location>
</feature>